<proteinExistence type="predicted"/>
<name>A0ACA9QUS7_9GLOM</name>
<organism evidence="1 2">
    <name type="scientific">Acaulospora colombiana</name>
    <dbReference type="NCBI Taxonomy" id="27376"/>
    <lineage>
        <taxon>Eukaryota</taxon>
        <taxon>Fungi</taxon>
        <taxon>Fungi incertae sedis</taxon>
        <taxon>Mucoromycota</taxon>
        <taxon>Glomeromycotina</taxon>
        <taxon>Glomeromycetes</taxon>
        <taxon>Diversisporales</taxon>
        <taxon>Acaulosporaceae</taxon>
        <taxon>Acaulospora</taxon>
    </lineage>
</organism>
<accession>A0ACA9QUS7</accession>
<keyword evidence="2" id="KW-1185">Reference proteome</keyword>
<dbReference type="EMBL" id="CAJVPT010061342">
    <property type="protein sequence ID" value="CAG8765196.1"/>
    <property type="molecule type" value="Genomic_DNA"/>
</dbReference>
<evidence type="ECO:0000313" key="1">
    <source>
        <dbReference type="EMBL" id="CAG8765196.1"/>
    </source>
</evidence>
<feature type="non-terminal residue" evidence="1">
    <location>
        <position position="1"/>
    </location>
</feature>
<protein>
    <submittedName>
        <fullName evidence="1">12784_t:CDS:1</fullName>
    </submittedName>
</protein>
<sequence>SLVAGPHFCSSIHPLHVYPQPFEKHQMVESEFVGFPTVGQYRVLQFIPYALEAVALFLFTIVISSVDASTVYGQQVISTKHEAPVIVTSFHVGLGLLDATSHN</sequence>
<evidence type="ECO:0000313" key="2">
    <source>
        <dbReference type="Proteomes" id="UP000789525"/>
    </source>
</evidence>
<gene>
    <name evidence="1" type="ORF">ACOLOM_LOCUS13415</name>
</gene>
<comment type="caution">
    <text evidence="1">The sequence shown here is derived from an EMBL/GenBank/DDBJ whole genome shotgun (WGS) entry which is preliminary data.</text>
</comment>
<dbReference type="Proteomes" id="UP000789525">
    <property type="component" value="Unassembled WGS sequence"/>
</dbReference>
<reference evidence="1" key="1">
    <citation type="submission" date="2021-06" db="EMBL/GenBank/DDBJ databases">
        <authorList>
            <person name="Kallberg Y."/>
            <person name="Tangrot J."/>
            <person name="Rosling A."/>
        </authorList>
    </citation>
    <scope>NUCLEOTIDE SEQUENCE</scope>
    <source>
        <strain evidence="1">CL356</strain>
    </source>
</reference>